<organism evidence="1 2">
    <name type="scientific">Trifolium medium</name>
    <dbReference type="NCBI Taxonomy" id="97028"/>
    <lineage>
        <taxon>Eukaryota</taxon>
        <taxon>Viridiplantae</taxon>
        <taxon>Streptophyta</taxon>
        <taxon>Embryophyta</taxon>
        <taxon>Tracheophyta</taxon>
        <taxon>Spermatophyta</taxon>
        <taxon>Magnoliopsida</taxon>
        <taxon>eudicotyledons</taxon>
        <taxon>Gunneridae</taxon>
        <taxon>Pentapetalae</taxon>
        <taxon>rosids</taxon>
        <taxon>fabids</taxon>
        <taxon>Fabales</taxon>
        <taxon>Fabaceae</taxon>
        <taxon>Papilionoideae</taxon>
        <taxon>50 kb inversion clade</taxon>
        <taxon>NPAAA clade</taxon>
        <taxon>Hologalegina</taxon>
        <taxon>IRL clade</taxon>
        <taxon>Trifolieae</taxon>
        <taxon>Trifolium</taxon>
    </lineage>
</organism>
<dbReference type="Proteomes" id="UP000265520">
    <property type="component" value="Unassembled WGS sequence"/>
</dbReference>
<dbReference type="EMBL" id="LXQA010709122">
    <property type="protein sequence ID" value="MCI67105.1"/>
    <property type="molecule type" value="Genomic_DNA"/>
</dbReference>
<feature type="non-terminal residue" evidence="1">
    <location>
        <position position="1"/>
    </location>
</feature>
<evidence type="ECO:0000313" key="2">
    <source>
        <dbReference type="Proteomes" id="UP000265520"/>
    </source>
</evidence>
<proteinExistence type="predicted"/>
<protein>
    <submittedName>
        <fullName evidence="1">Uncharacterized protein</fullName>
    </submittedName>
</protein>
<dbReference type="AlphaFoldDB" id="A0A392U5U1"/>
<accession>A0A392U5U1</accession>
<comment type="caution">
    <text evidence="1">The sequence shown here is derived from an EMBL/GenBank/DDBJ whole genome shotgun (WGS) entry which is preliminary data.</text>
</comment>
<name>A0A392U5U1_9FABA</name>
<keyword evidence="2" id="KW-1185">Reference proteome</keyword>
<reference evidence="1 2" key="1">
    <citation type="journal article" date="2018" name="Front. Plant Sci.">
        <title>Red Clover (Trifolium pratense) and Zigzag Clover (T. medium) - A Picture of Genomic Similarities and Differences.</title>
        <authorList>
            <person name="Dluhosova J."/>
            <person name="Istvanek J."/>
            <person name="Nedelnik J."/>
            <person name="Repkova J."/>
        </authorList>
    </citation>
    <scope>NUCLEOTIDE SEQUENCE [LARGE SCALE GENOMIC DNA]</scope>
    <source>
        <strain evidence="2">cv. 10/8</strain>
        <tissue evidence="1">Leaf</tissue>
    </source>
</reference>
<sequence>FLDSCAARRVCCGGLLSDSCAARRGELCCAQHVLNLCCFLRTIALRAGGAALRAMHCCIG</sequence>
<evidence type="ECO:0000313" key="1">
    <source>
        <dbReference type="EMBL" id="MCI67105.1"/>
    </source>
</evidence>